<dbReference type="Proteomes" id="UP000077628">
    <property type="component" value="Unassembled WGS sequence"/>
</dbReference>
<dbReference type="STRING" id="702114.A1355_19330"/>
<gene>
    <name evidence="3" type="ORF">A1355_19330</name>
</gene>
<dbReference type="PANTHER" id="PTHR38591:SF1">
    <property type="entry name" value="BLL1000 PROTEIN"/>
    <property type="match status" value="1"/>
</dbReference>
<dbReference type="Pfam" id="PF17186">
    <property type="entry name" value="Lipocalin_9"/>
    <property type="match status" value="1"/>
</dbReference>
<dbReference type="EMBL" id="LUUK01000033">
    <property type="protein sequence ID" value="OAI26026.1"/>
    <property type="molecule type" value="Genomic_DNA"/>
</dbReference>
<comment type="caution">
    <text evidence="3">The sequence shown here is derived from an EMBL/GenBank/DDBJ whole genome shotgun (WGS) entry which is preliminary data.</text>
</comment>
<feature type="transmembrane region" description="Helical" evidence="1">
    <location>
        <begin position="12"/>
        <end position="42"/>
    </location>
</feature>
<dbReference type="Gene3D" id="2.40.370.10">
    <property type="entry name" value="AttH-like domain"/>
    <property type="match status" value="2"/>
</dbReference>
<evidence type="ECO:0000313" key="4">
    <source>
        <dbReference type="Proteomes" id="UP000077628"/>
    </source>
</evidence>
<keyword evidence="1" id="KW-0812">Transmembrane</keyword>
<keyword evidence="4" id="KW-1185">Reference proteome</keyword>
<dbReference type="AlphaFoldDB" id="A0A177P6U6"/>
<protein>
    <recommendedName>
        <fullName evidence="2">AttH domain-containing protein</fullName>
    </recommendedName>
</protein>
<evidence type="ECO:0000259" key="2">
    <source>
        <dbReference type="Pfam" id="PF07143"/>
    </source>
</evidence>
<dbReference type="InterPro" id="IPR010791">
    <property type="entry name" value="AttH_dom"/>
</dbReference>
<dbReference type="RefSeq" id="WP_064024917.1">
    <property type="nucleotide sequence ID" value="NZ_LUUK01000033.1"/>
</dbReference>
<proteinExistence type="predicted"/>
<reference evidence="4" key="1">
    <citation type="submission" date="2016-03" db="EMBL/GenBank/DDBJ databases">
        <authorList>
            <person name="Heylen K."/>
            <person name="De Vos P."/>
            <person name="Vekeman B."/>
        </authorList>
    </citation>
    <scope>NUCLEOTIDE SEQUENCE [LARGE SCALE GENOMIC DNA]</scope>
    <source>
        <strain evidence="4">R-45383</strain>
    </source>
</reference>
<dbReference type="Pfam" id="PF07143">
    <property type="entry name" value="CrtC"/>
    <property type="match status" value="1"/>
</dbReference>
<evidence type="ECO:0000313" key="3">
    <source>
        <dbReference type="EMBL" id="OAI26026.1"/>
    </source>
</evidence>
<evidence type="ECO:0000256" key="1">
    <source>
        <dbReference type="SAM" id="Phobius"/>
    </source>
</evidence>
<sequence>MSKHWKKLPWIIAGILVLIGLLNPPLLPWILLILVSAAYWFLPRRGLIGPVTLPADDAFLPSQQVQWWYWTGHLFTDDGRRFGFEVVFFSFDAFVIMRDQLVQAAITDVNGQRFEFEEFLRLHLPKRVKDGFDLSSGAGNQVTAVGGDGHDRLHAQIGNYTLDLKLDSTQQPALHYGGDAHPYRFGGYTYYYSRPKMATTGTLTIDGQTFQVTGNSWFDRQYGELFQAIRQGWQWFAIELEDNRQIMLFDFKGNDSSVEKSGSITDANGLTTTLAAHEFEVTVTGEWTSPNTGCTYPSGWEIVVKGEKFTVEPLVKDQELRANHDLWIGPVYWEGACGVGGAVAGQAYVELNGYCKCLAAKLP</sequence>
<dbReference type="OrthoDB" id="9770826at2"/>
<dbReference type="PANTHER" id="PTHR38591">
    <property type="entry name" value="HYDROLASE"/>
    <property type="match status" value="1"/>
</dbReference>
<keyword evidence="1" id="KW-0472">Membrane</keyword>
<dbReference type="SUPFAM" id="SSF159245">
    <property type="entry name" value="AttH-like"/>
    <property type="match status" value="1"/>
</dbReference>
<keyword evidence="1" id="KW-1133">Transmembrane helix</keyword>
<dbReference type="InterPro" id="IPR023374">
    <property type="entry name" value="AttH-like_dom_sf"/>
</dbReference>
<accession>A0A177P6U6</accession>
<name>A0A177P6U6_9GAMM</name>
<feature type="domain" description="AttH" evidence="2">
    <location>
        <begin position="66"/>
        <end position="224"/>
    </location>
</feature>
<organism evidence="3 4">
    <name type="scientific">Methylomonas koyamae</name>
    <dbReference type="NCBI Taxonomy" id="702114"/>
    <lineage>
        <taxon>Bacteria</taxon>
        <taxon>Pseudomonadati</taxon>
        <taxon>Pseudomonadota</taxon>
        <taxon>Gammaproteobacteria</taxon>
        <taxon>Methylococcales</taxon>
        <taxon>Methylococcaceae</taxon>
        <taxon>Methylomonas</taxon>
    </lineage>
</organism>